<feature type="binding site" evidence="9">
    <location>
        <position position="287"/>
    </location>
    <ligand>
        <name>K(+)</name>
        <dbReference type="ChEBI" id="CHEBI:29103"/>
    </ligand>
</feature>
<comment type="caution">
    <text evidence="9">Lacks conserved residue(s) required for the propagation of feature annotation.</text>
</comment>
<feature type="active site" description="Proton acceptor" evidence="9">
    <location>
        <position position="258"/>
    </location>
</feature>
<evidence type="ECO:0000256" key="6">
    <source>
        <dbReference type="ARBA" id="ARBA00022842"/>
    </source>
</evidence>
<dbReference type="GO" id="GO:0019303">
    <property type="term" value="P:D-ribose catabolic process"/>
    <property type="evidence" value="ECO:0007669"/>
    <property type="project" value="UniProtKB-UniRule"/>
</dbReference>
<dbReference type="InterPro" id="IPR002139">
    <property type="entry name" value="Ribo/fructo_kinase"/>
</dbReference>
<feature type="binding site" evidence="9">
    <location>
        <position position="254"/>
    </location>
    <ligand>
        <name>K(+)</name>
        <dbReference type="ChEBI" id="CHEBI:29103"/>
    </ligand>
</feature>
<proteinExistence type="inferred from homology"/>
<evidence type="ECO:0000256" key="2">
    <source>
        <dbReference type="ARBA" id="ARBA00022723"/>
    </source>
</evidence>
<keyword evidence="6 9" id="KW-0460">Magnesium</keyword>
<dbReference type="Gene3D" id="3.40.1190.20">
    <property type="match status" value="1"/>
</dbReference>
<dbReference type="GO" id="GO:0004747">
    <property type="term" value="F:ribokinase activity"/>
    <property type="evidence" value="ECO:0007669"/>
    <property type="project" value="UniProtKB-UniRule"/>
</dbReference>
<evidence type="ECO:0000256" key="8">
    <source>
        <dbReference type="ARBA" id="ARBA00023277"/>
    </source>
</evidence>
<keyword evidence="3 9" id="KW-0547">Nucleotide-binding</keyword>
<evidence type="ECO:0000256" key="3">
    <source>
        <dbReference type="ARBA" id="ARBA00022741"/>
    </source>
</evidence>
<dbReference type="EC" id="2.7.1.15" evidence="9"/>
<dbReference type="AlphaFoldDB" id="A0A3M0HX33"/>
<feature type="binding site" evidence="9">
    <location>
        <position position="289"/>
    </location>
    <ligand>
        <name>K(+)</name>
        <dbReference type="ChEBI" id="CHEBI:29103"/>
    </ligand>
</feature>
<dbReference type="PANTHER" id="PTHR10584">
    <property type="entry name" value="SUGAR KINASE"/>
    <property type="match status" value="1"/>
</dbReference>
<comment type="subcellular location">
    <subcellularLocation>
        <location evidence="9">Cytoplasm</location>
    </subcellularLocation>
</comment>
<evidence type="ECO:0000256" key="7">
    <source>
        <dbReference type="ARBA" id="ARBA00022958"/>
    </source>
</evidence>
<feature type="binding site" evidence="9">
    <location>
        <position position="187"/>
    </location>
    <ligand>
        <name>ATP</name>
        <dbReference type="ChEBI" id="CHEBI:30616"/>
    </ligand>
</feature>
<keyword evidence="9" id="KW-0963">Cytoplasm</keyword>
<feature type="binding site" evidence="9">
    <location>
        <begin position="257"/>
        <end position="258"/>
    </location>
    <ligand>
        <name>ATP</name>
        <dbReference type="ChEBI" id="CHEBI:30616"/>
    </ligand>
</feature>
<feature type="binding site" evidence="9">
    <location>
        <begin position="44"/>
        <end position="48"/>
    </location>
    <ligand>
        <name>substrate</name>
    </ligand>
</feature>
<dbReference type="HAMAP" id="MF_01987">
    <property type="entry name" value="Ribokinase"/>
    <property type="match status" value="1"/>
</dbReference>
<keyword evidence="8 9" id="KW-0119">Carbohydrate metabolism</keyword>
<comment type="cofactor">
    <cofactor evidence="9">
        <name>Mg(2+)</name>
        <dbReference type="ChEBI" id="CHEBI:18420"/>
    </cofactor>
    <text evidence="9">Requires a divalent cation, most likely magnesium in vivo, as an electrophilic catalyst to aid phosphoryl group transfer. It is the chelate of the metal and the nucleotide that is the actual substrate.</text>
</comment>
<feature type="binding site" evidence="9">
    <location>
        <position position="252"/>
    </location>
    <ligand>
        <name>K(+)</name>
        <dbReference type="ChEBI" id="CHEBI:29103"/>
    </ligand>
</feature>
<keyword evidence="7 9" id="KW-0630">Potassium</keyword>
<protein>
    <recommendedName>
        <fullName evidence="9">Ribokinase</fullName>
        <shortName evidence="9">RK</shortName>
        <ecNumber evidence="9">2.7.1.15</ecNumber>
    </recommendedName>
</protein>
<feature type="binding site" evidence="9">
    <location>
        <position position="143"/>
    </location>
    <ligand>
        <name>substrate</name>
    </ligand>
</feature>
<evidence type="ECO:0000313" key="12">
    <source>
        <dbReference type="Proteomes" id="UP000270471"/>
    </source>
</evidence>
<feature type="domain" description="Carbohydrate kinase PfkB" evidence="10">
    <location>
        <begin position="9"/>
        <end position="293"/>
    </location>
</feature>
<dbReference type="Proteomes" id="UP000270471">
    <property type="component" value="Unassembled WGS sequence"/>
</dbReference>
<name>A0A3M0HX33_9ACTN</name>
<comment type="catalytic activity">
    <reaction evidence="9">
        <text>D-ribose + ATP = D-ribose 5-phosphate + ADP + H(+)</text>
        <dbReference type="Rhea" id="RHEA:13697"/>
        <dbReference type="ChEBI" id="CHEBI:15378"/>
        <dbReference type="ChEBI" id="CHEBI:30616"/>
        <dbReference type="ChEBI" id="CHEBI:47013"/>
        <dbReference type="ChEBI" id="CHEBI:78346"/>
        <dbReference type="ChEBI" id="CHEBI:456216"/>
        <dbReference type="EC" id="2.7.1.15"/>
    </reaction>
</comment>
<comment type="similarity">
    <text evidence="9">Belongs to the carbohydrate kinase PfkB family. Ribokinase subfamily.</text>
</comment>
<reference evidence="11 12" key="1">
    <citation type="submission" date="2017-11" db="EMBL/GenBank/DDBJ databases">
        <title>Draft genome of actinobacteria isolated from guarana (Paullinia cupana (Mart.) Ducke.</title>
        <authorList>
            <person name="Siqueira K.A."/>
            <person name="Liotti R.G."/>
            <person name="Mendes T.A.O."/>
            <person name="Soares M.A."/>
        </authorList>
    </citation>
    <scope>NUCLEOTIDE SEQUENCE [LARGE SCALE GENOMIC DNA]</scope>
    <source>
        <strain evidence="11 12">193</strain>
    </source>
</reference>
<dbReference type="GO" id="GO:0046872">
    <property type="term" value="F:metal ion binding"/>
    <property type="evidence" value="ECO:0007669"/>
    <property type="project" value="UniProtKB-KW"/>
</dbReference>
<keyword evidence="1 9" id="KW-0808">Transferase</keyword>
<keyword evidence="12" id="KW-1185">Reference proteome</keyword>
<comment type="subunit">
    <text evidence="9">Homodimer.</text>
</comment>
<accession>A0A3M0HX33</accession>
<feature type="binding site" evidence="9">
    <location>
        <position position="258"/>
    </location>
    <ligand>
        <name>substrate</name>
    </ligand>
</feature>
<dbReference type="CDD" id="cd01174">
    <property type="entry name" value="ribokinase"/>
    <property type="match status" value="1"/>
</dbReference>
<keyword evidence="2 9" id="KW-0479">Metal-binding</keyword>
<evidence type="ECO:0000256" key="1">
    <source>
        <dbReference type="ARBA" id="ARBA00022679"/>
    </source>
</evidence>
<dbReference type="UniPathway" id="UPA00916">
    <property type="reaction ID" value="UER00889"/>
</dbReference>
<feature type="binding site" evidence="9">
    <location>
        <position position="284"/>
    </location>
    <ligand>
        <name>K(+)</name>
        <dbReference type="ChEBI" id="CHEBI:29103"/>
    </ligand>
</feature>
<comment type="activity regulation">
    <text evidence="9">Activated by a monovalent cation that binds near, but not in, the active site. The most likely occupant of the site in vivo is potassium. Ion binding induces a conformational change that may alter substrate affinity.</text>
</comment>
<comment type="caution">
    <text evidence="11">The sequence shown here is derived from an EMBL/GenBank/DDBJ whole genome shotgun (WGS) entry which is preliminary data.</text>
</comment>
<keyword evidence="5 9" id="KW-0067">ATP-binding</keyword>
<evidence type="ECO:0000256" key="4">
    <source>
        <dbReference type="ARBA" id="ARBA00022777"/>
    </source>
</evidence>
<dbReference type="Pfam" id="PF00294">
    <property type="entry name" value="PfkB"/>
    <property type="match status" value="1"/>
</dbReference>
<evidence type="ECO:0000256" key="5">
    <source>
        <dbReference type="ARBA" id="ARBA00022840"/>
    </source>
</evidence>
<feature type="binding site" evidence="9">
    <location>
        <begin position="16"/>
        <end position="18"/>
    </location>
    <ligand>
        <name>substrate</name>
    </ligand>
</feature>
<dbReference type="InterPro" id="IPR011877">
    <property type="entry name" value="Ribokinase"/>
</dbReference>
<evidence type="ECO:0000313" key="11">
    <source>
        <dbReference type="EMBL" id="RMB81094.1"/>
    </source>
</evidence>
<comment type="function">
    <text evidence="9">Catalyzes the phosphorylation of ribose at O-5 in a reaction requiring ATP and magnesium. The resulting D-ribose-5-phosphate can then be used either for sythesis of nucleotides, histidine, and tryptophan, or as a component of the pentose phosphate pathway.</text>
</comment>
<dbReference type="InterPro" id="IPR029056">
    <property type="entry name" value="Ribokinase-like"/>
</dbReference>
<dbReference type="EMBL" id="PENI01000034">
    <property type="protein sequence ID" value="RMB81094.1"/>
    <property type="molecule type" value="Genomic_DNA"/>
</dbReference>
<evidence type="ECO:0000259" key="10">
    <source>
        <dbReference type="Pfam" id="PF00294"/>
    </source>
</evidence>
<keyword evidence="4 9" id="KW-0418">Kinase</keyword>
<sequence length="297" mass="29267">MIRTSPCPVVAVGSINHDLTVETPVLPRPGETVTGGALHTGLGGKGANQATAASRAGGNVRMIGAVGPDGQDLLATLERAEVNITAVETLKTGHSGAAVVSVDAAGENVIVVIPGANGSLSAAAVTAAFDTIPEPAVLVLQAEIPVQVIEHAARLAVARGWRVVLNLAPYVPPAADVVAAADPLVGNEHEADALLWASGRVAADVASAAAEAGRRAASAIITRGAEGTYAVSCGGGAGDVRHIPGPAAEAVDTTGAGDAFAGTLAGGATLEDAVKAAVQAGTRAVTHRGAQLQEEEL</sequence>
<dbReference type="PRINTS" id="PR00990">
    <property type="entry name" value="RIBOKINASE"/>
</dbReference>
<dbReference type="GO" id="GO:0005829">
    <property type="term" value="C:cytosol"/>
    <property type="evidence" value="ECO:0007669"/>
    <property type="project" value="TreeGrafter"/>
</dbReference>
<evidence type="ECO:0000256" key="9">
    <source>
        <dbReference type="HAMAP-Rule" id="MF_01987"/>
    </source>
</evidence>
<organism evidence="11 12">
    <name type="scientific">Streptomyces shenzhenensis</name>
    <dbReference type="NCBI Taxonomy" id="943815"/>
    <lineage>
        <taxon>Bacteria</taxon>
        <taxon>Bacillati</taxon>
        <taxon>Actinomycetota</taxon>
        <taxon>Actinomycetes</taxon>
        <taxon>Kitasatosporales</taxon>
        <taxon>Streptomycetaceae</taxon>
        <taxon>Streptomyces</taxon>
    </lineage>
</organism>
<dbReference type="OrthoDB" id="9775849at2"/>
<dbReference type="SUPFAM" id="SSF53613">
    <property type="entry name" value="Ribokinase-like"/>
    <property type="match status" value="1"/>
</dbReference>
<dbReference type="InterPro" id="IPR011611">
    <property type="entry name" value="PfkB_dom"/>
</dbReference>
<comment type="pathway">
    <text evidence="9">Carbohydrate metabolism; D-ribose degradation; D-ribose 5-phosphate from beta-D-ribopyranose: step 2/2.</text>
</comment>
<feature type="binding site" evidence="9">
    <location>
        <begin position="222"/>
        <end position="227"/>
    </location>
    <ligand>
        <name>ATP</name>
        <dbReference type="ChEBI" id="CHEBI:30616"/>
    </ligand>
</feature>
<dbReference type="PANTHER" id="PTHR10584:SF166">
    <property type="entry name" value="RIBOKINASE"/>
    <property type="match status" value="1"/>
</dbReference>
<gene>
    <name evidence="9" type="primary">rbsK</name>
    <name evidence="11" type="ORF">CTZ28_36535</name>
</gene>
<dbReference type="RefSeq" id="WP_121894083.1">
    <property type="nucleotide sequence ID" value="NZ_PENI01000034.1"/>
</dbReference>
<dbReference type="GO" id="GO:0005524">
    <property type="term" value="F:ATP binding"/>
    <property type="evidence" value="ECO:0007669"/>
    <property type="project" value="UniProtKB-UniRule"/>
</dbReference>